<dbReference type="InterPro" id="IPR005484">
    <property type="entry name" value="Ribosomal_uL18_bac/plant/anim"/>
</dbReference>
<accession>A0A8W8K3M2</accession>
<evidence type="ECO:0000256" key="5">
    <source>
        <dbReference type="ARBA" id="ARBA00023274"/>
    </source>
</evidence>
<dbReference type="PANTHER" id="PTHR12899">
    <property type="entry name" value="39S RIBOSOMAL PROTEIN L18, MITOCHONDRIAL"/>
    <property type="match status" value="1"/>
</dbReference>
<dbReference type="Proteomes" id="UP000005408">
    <property type="component" value="Unassembled WGS sequence"/>
</dbReference>
<comment type="similarity">
    <text evidence="2">Belongs to the universal ribosomal protein uL18 family.</text>
</comment>
<dbReference type="SUPFAM" id="SSF53137">
    <property type="entry name" value="Translational machinery components"/>
    <property type="match status" value="1"/>
</dbReference>
<evidence type="ECO:0000256" key="6">
    <source>
        <dbReference type="ARBA" id="ARBA00069051"/>
    </source>
</evidence>
<evidence type="ECO:0000256" key="1">
    <source>
        <dbReference type="ARBA" id="ARBA00004173"/>
    </source>
</evidence>
<dbReference type="OrthoDB" id="1932324at2759"/>
<proteinExistence type="inferred from homology"/>
<evidence type="ECO:0000256" key="4">
    <source>
        <dbReference type="ARBA" id="ARBA00023128"/>
    </source>
</evidence>
<dbReference type="Gene3D" id="3.30.420.80">
    <property type="entry name" value="Ribosomal protein S11"/>
    <property type="match status" value="1"/>
</dbReference>
<dbReference type="GO" id="GO:0005840">
    <property type="term" value="C:ribosome"/>
    <property type="evidence" value="ECO:0007669"/>
    <property type="project" value="UniProtKB-KW"/>
</dbReference>
<keyword evidence="9" id="KW-1185">Reference proteome</keyword>
<dbReference type="PANTHER" id="PTHR12899:SF3">
    <property type="entry name" value="LARGE RIBOSOMAL SUBUNIT PROTEIN UL18M"/>
    <property type="match status" value="1"/>
</dbReference>
<evidence type="ECO:0000256" key="7">
    <source>
        <dbReference type="ARBA" id="ARBA00082661"/>
    </source>
</evidence>
<sequence length="213" mass="24195">MSQGKLLSLISSPFTCLCRNQAKGQHLTLLNRSLSFSSSRCSEDNKDYEINPEFINRNDRCLEYKNLLPRRKGWQYQRPTKEFYYRLTINPTAAKIEAILEHSSGRKVVSASSAEWAIRQFLYSGRDLSAAVNLGRVFAERCLKAGIVSAFYDPNTDVHGSEKVKVILKALEEAGIQIGEDEVFEKKFRPGINYDGKNRLGEGKRPDDVQIIQ</sequence>
<evidence type="ECO:0000256" key="3">
    <source>
        <dbReference type="ARBA" id="ARBA00022980"/>
    </source>
</evidence>
<organism evidence="8 9">
    <name type="scientific">Magallana gigas</name>
    <name type="common">Pacific oyster</name>
    <name type="synonym">Crassostrea gigas</name>
    <dbReference type="NCBI Taxonomy" id="29159"/>
    <lineage>
        <taxon>Eukaryota</taxon>
        <taxon>Metazoa</taxon>
        <taxon>Spiralia</taxon>
        <taxon>Lophotrochozoa</taxon>
        <taxon>Mollusca</taxon>
        <taxon>Bivalvia</taxon>
        <taxon>Autobranchia</taxon>
        <taxon>Pteriomorphia</taxon>
        <taxon>Ostreida</taxon>
        <taxon>Ostreoidea</taxon>
        <taxon>Ostreidae</taxon>
        <taxon>Magallana</taxon>
    </lineage>
</organism>
<keyword evidence="5" id="KW-0687">Ribonucleoprotein</keyword>
<name>A0A8W8K3M2_MAGGI</name>
<keyword evidence="4" id="KW-0496">Mitochondrion</keyword>
<dbReference type="CDD" id="cd00432">
    <property type="entry name" value="Ribosomal_L18_L5e"/>
    <property type="match status" value="1"/>
</dbReference>
<dbReference type="GO" id="GO:1990904">
    <property type="term" value="C:ribonucleoprotein complex"/>
    <property type="evidence" value="ECO:0007669"/>
    <property type="project" value="UniProtKB-KW"/>
</dbReference>
<reference evidence="8" key="1">
    <citation type="submission" date="2022-08" db="UniProtKB">
        <authorList>
            <consortium name="EnsemblMetazoa"/>
        </authorList>
    </citation>
    <scope>IDENTIFICATION</scope>
    <source>
        <strain evidence="8">05x7-T-G4-1.051#20</strain>
    </source>
</reference>
<dbReference type="GO" id="GO:0003735">
    <property type="term" value="F:structural constituent of ribosome"/>
    <property type="evidence" value="ECO:0007669"/>
    <property type="project" value="InterPro"/>
</dbReference>
<evidence type="ECO:0000313" key="9">
    <source>
        <dbReference type="Proteomes" id="UP000005408"/>
    </source>
</evidence>
<dbReference type="InterPro" id="IPR057268">
    <property type="entry name" value="Ribosomal_L18"/>
</dbReference>
<dbReference type="OMA" id="TSEWAIK"/>
<dbReference type="FunFam" id="3.30.420.80:FF:000005">
    <property type="entry name" value="39S ribosomal protein L18, mitochondrial"/>
    <property type="match status" value="1"/>
</dbReference>
<evidence type="ECO:0000313" key="8">
    <source>
        <dbReference type="EnsemblMetazoa" id="G22280.1:cds"/>
    </source>
</evidence>
<dbReference type="EnsemblMetazoa" id="G22280.1">
    <property type="protein sequence ID" value="G22280.1:cds"/>
    <property type="gene ID" value="G22280"/>
</dbReference>
<comment type="subcellular location">
    <subcellularLocation>
        <location evidence="1">Mitochondrion</location>
    </subcellularLocation>
</comment>
<dbReference type="GO" id="GO:0008097">
    <property type="term" value="F:5S rRNA binding"/>
    <property type="evidence" value="ECO:0007669"/>
    <property type="project" value="TreeGrafter"/>
</dbReference>
<dbReference type="GO" id="GO:0006412">
    <property type="term" value="P:translation"/>
    <property type="evidence" value="ECO:0007669"/>
    <property type="project" value="InterPro"/>
</dbReference>
<dbReference type="AlphaFoldDB" id="A0A8W8K3M2"/>
<evidence type="ECO:0000256" key="2">
    <source>
        <dbReference type="ARBA" id="ARBA00007116"/>
    </source>
</evidence>
<keyword evidence="3" id="KW-0689">Ribosomal protein</keyword>
<protein>
    <recommendedName>
        <fullName evidence="6">Large ribosomal subunit protein uL18m</fullName>
    </recommendedName>
    <alternativeName>
        <fullName evidence="7">39S ribosomal protein L18, mitochondrial</fullName>
    </alternativeName>
</protein>
<dbReference type="InterPro" id="IPR036967">
    <property type="entry name" value="Ribosomal_uS11_sf"/>
</dbReference>
<dbReference type="GO" id="GO:0005743">
    <property type="term" value="C:mitochondrial inner membrane"/>
    <property type="evidence" value="ECO:0007669"/>
    <property type="project" value="UniProtKB-ARBA"/>
</dbReference>